<reference evidence="1" key="2">
    <citation type="submission" date="2018-07" db="EMBL/GenBank/DDBJ databases">
        <authorList>
            <person name="Mckenzie S.K."/>
            <person name="Kronauer D.J.C."/>
        </authorList>
    </citation>
    <scope>NUCLEOTIDE SEQUENCE</scope>
    <source>
        <strain evidence="1">Clonal line C1</strain>
    </source>
</reference>
<evidence type="ECO:0000313" key="1">
    <source>
        <dbReference type="EMBL" id="RLU15703.1"/>
    </source>
</evidence>
<name>A0A3L8D6N3_OOCBI</name>
<feature type="non-terminal residue" evidence="1">
    <location>
        <position position="10"/>
    </location>
</feature>
<organism evidence="1">
    <name type="scientific">Ooceraea biroi</name>
    <name type="common">Clonal raider ant</name>
    <name type="synonym">Cerapachys biroi</name>
    <dbReference type="NCBI Taxonomy" id="2015173"/>
    <lineage>
        <taxon>Eukaryota</taxon>
        <taxon>Metazoa</taxon>
        <taxon>Ecdysozoa</taxon>
        <taxon>Arthropoda</taxon>
        <taxon>Hexapoda</taxon>
        <taxon>Insecta</taxon>
        <taxon>Pterygota</taxon>
        <taxon>Neoptera</taxon>
        <taxon>Endopterygota</taxon>
        <taxon>Hymenoptera</taxon>
        <taxon>Apocrita</taxon>
        <taxon>Aculeata</taxon>
        <taxon>Formicoidea</taxon>
        <taxon>Formicidae</taxon>
        <taxon>Dorylinae</taxon>
        <taxon>Ooceraea</taxon>
    </lineage>
</organism>
<gene>
    <name evidence="1" type="ORF">DMN91_011458</name>
</gene>
<comment type="caution">
    <text evidence="1">The sequence shown here is derived from an EMBL/GenBank/DDBJ whole genome shotgun (WGS) entry which is preliminary data.</text>
</comment>
<dbReference type="EMBL" id="QOIP01000012">
    <property type="protein sequence ID" value="RLU15703.1"/>
    <property type="molecule type" value="Genomic_DNA"/>
</dbReference>
<proteinExistence type="predicted"/>
<reference evidence="1" key="1">
    <citation type="journal article" date="2018" name="Genome Res.">
        <title>The genomic architecture and molecular evolution of ant odorant receptors.</title>
        <authorList>
            <person name="McKenzie S.K."/>
            <person name="Kronauer D.J.C."/>
        </authorList>
    </citation>
    <scope>NUCLEOTIDE SEQUENCE [LARGE SCALE GENOMIC DNA]</scope>
    <source>
        <strain evidence="1">Clonal line C1</strain>
    </source>
</reference>
<protein>
    <submittedName>
        <fullName evidence="1">Uncharacterized protein</fullName>
    </submittedName>
</protein>
<sequence length="10" mass="1341">MYDIFYTEQM</sequence>
<dbReference type="Proteomes" id="UP000279307">
    <property type="component" value="Chromosome 12"/>
</dbReference>
<accession>A0A3L8D6N3</accession>